<reference evidence="4 5" key="1">
    <citation type="submission" date="2019-01" db="EMBL/GenBank/DDBJ databases">
        <title>Genome sequencing of strain DFW100M-13.</title>
        <authorList>
            <person name="Heo J."/>
            <person name="Kim S.-J."/>
            <person name="Kim J.-S."/>
            <person name="Hong S.-B."/>
            <person name="Kwon S.-W."/>
        </authorList>
    </citation>
    <scope>NUCLEOTIDE SEQUENCE [LARGE SCALE GENOMIC DNA]</scope>
    <source>
        <strain evidence="4 5">DFW100M-13</strain>
    </source>
</reference>
<proteinExistence type="predicted"/>
<keyword evidence="5" id="KW-1185">Reference proteome</keyword>
<keyword evidence="4" id="KW-0808">Transferase</keyword>
<evidence type="ECO:0000256" key="1">
    <source>
        <dbReference type="SAM" id="MobiDB-lite"/>
    </source>
</evidence>
<dbReference type="KEGG" id="mprt:ET475_15060"/>
<sequence>MGSACRRAGEDLFVRFVWAVAAFVLAAVMIASGVAQRTLFQGPKIETTAIESAGSASYTLIDGAVLNRLPGAQTLRAAADGTVFAAYGRTADLKAWLSDTEYNAVTLDKDSQVQTELVGPADAAEGDDPQHRDPAGADLWLDEFQQDDILIEPLQLPDTMSVLVATNGTDPAPADLSVTWPVHRSTPWAGPLIVGGSILMLVGVFLYILGIRRMRRSRGPRRKALPPLPDAQTEDQTADLSVEQADKGVISAGEPAKAPARRRRRAFVAIPVVLVGTLAFSGCTADAWPQFGGSPTPTPTETVVDTGDTQPPAVTTSQADRILARISKTVAQADEKKDAKLAATRLAGAPLAERKTNYTLRKEISKEAALSALPASGLKVVLPQAYEGWPRTVLMVADEKKDDDTVESTLMMISQADPWSPYKLTYTGRLEASSLPDVAPAYLGATAVQPDSSFLVMPPADIAAAYADVIDKGDKSASAAQFDTDEDPFLKGVATKRKEQLAEFNKTAKKKTGSLKFAAAAGSEPPLALATLESGAIVAVSVHETETAKPTNDDAVIKLDNNPRAEALTGVKESQTGFTTTYSDQLFFYVPGVGSTDAQIRLLGYSSNILGVKVVSK</sequence>
<evidence type="ECO:0000259" key="3">
    <source>
        <dbReference type="Pfam" id="PF26366"/>
    </source>
</evidence>
<dbReference type="Pfam" id="PF26366">
    <property type="entry name" value="DUF8094"/>
    <property type="match status" value="1"/>
</dbReference>
<evidence type="ECO:0000313" key="4">
    <source>
        <dbReference type="EMBL" id="QAY61171.1"/>
    </source>
</evidence>
<accession>A0A4V0YDL9</accession>
<feature type="transmembrane region" description="Helical" evidence="2">
    <location>
        <begin position="188"/>
        <end position="209"/>
    </location>
</feature>
<dbReference type="EMBL" id="CP035494">
    <property type="protein sequence ID" value="QAY61171.1"/>
    <property type="molecule type" value="Genomic_DNA"/>
</dbReference>
<feature type="compositionally biased region" description="Low complexity" evidence="1">
    <location>
        <begin position="292"/>
        <end position="309"/>
    </location>
</feature>
<name>A0A4V0YDL9_9MICO</name>
<keyword evidence="2" id="KW-1133">Transmembrane helix</keyword>
<dbReference type="Proteomes" id="UP000293995">
    <property type="component" value="Chromosome"/>
</dbReference>
<protein>
    <submittedName>
        <fullName evidence="4">Glycosyl transferase</fullName>
    </submittedName>
</protein>
<dbReference type="GO" id="GO:0016740">
    <property type="term" value="F:transferase activity"/>
    <property type="evidence" value="ECO:0007669"/>
    <property type="project" value="UniProtKB-KW"/>
</dbReference>
<feature type="domain" description="DUF8094" evidence="3">
    <location>
        <begin position="312"/>
        <end position="609"/>
    </location>
</feature>
<keyword evidence="2" id="KW-0812">Transmembrane</keyword>
<gene>
    <name evidence="4" type="ORF">ET475_15060</name>
</gene>
<evidence type="ECO:0000256" key="2">
    <source>
        <dbReference type="SAM" id="Phobius"/>
    </source>
</evidence>
<feature type="transmembrane region" description="Helical" evidence="2">
    <location>
        <begin position="266"/>
        <end position="288"/>
    </location>
</feature>
<feature type="region of interest" description="Disordered" evidence="1">
    <location>
        <begin position="291"/>
        <end position="314"/>
    </location>
</feature>
<dbReference type="OrthoDB" id="3265533at2"/>
<feature type="transmembrane region" description="Helical" evidence="2">
    <location>
        <begin position="12"/>
        <end position="35"/>
    </location>
</feature>
<organism evidence="4 5">
    <name type="scientific">Microbacterium protaetiae</name>
    <dbReference type="NCBI Taxonomy" id="2509458"/>
    <lineage>
        <taxon>Bacteria</taxon>
        <taxon>Bacillati</taxon>
        <taxon>Actinomycetota</taxon>
        <taxon>Actinomycetes</taxon>
        <taxon>Micrococcales</taxon>
        <taxon>Microbacteriaceae</taxon>
        <taxon>Microbacterium</taxon>
    </lineage>
</organism>
<dbReference type="AlphaFoldDB" id="A0A4V0YDL9"/>
<dbReference type="InterPro" id="IPR058407">
    <property type="entry name" value="DUF8094"/>
</dbReference>
<keyword evidence="2" id="KW-0472">Membrane</keyword>
<evidence type="ECO:0000313" key="5">
    <source>
        <dbReference type="Proteomes" id="UP000293995"/>
    </source>
</evidence>